<reference evidence="2 4" key="2">
    <citation type="submission" date="2021-06" db="EMBL/GenBank/DDBJ databases">
        <title>FDA dAtabase for Regulatory Grade micrObial Sequences (FDA-ARGOS): Supporting development and validation of Infectious Disease Dx tests.</title>
        <authorList>
            <person name="Sproer C."/>
            <person name="Gronow S."/>
            <person name="Severitt S."/>
            <person name="Schroder I."/>
            <person name="Tallon L."/>
            <person name="Sadzewicz L."/>
            <person name="Zhao X."/>
            <person name="Boylan J."/>
            <person name="Ott S."/>
            <person name="Bowen H."/>
            <person name="Vavikolanu K."/>
            <person name="Mehta A."/>
            <person name="Aluvathingal J."/>
            <person name="Nadendla S."/>
            <person name="Lowell S."/>
            <person name="Myers T."/>
            <person name="Yan Y."/>
        </authorList>
    </citation>
    <scope>NUCLEOTIDE SEQUENCE [LARGE SCALE GENOMIC DNA]</scope>
    <source>
        <strain evidence="2 4">FDAARGOS 1425</strain>
    </source>
</reference>
<gene>
    <name evidence="1" type="ORF">HC138_11580</name>
    <name evidence="2" type="ORF">I6L55_04070</name>
</gene>
<name>A0AAP6XMR9_9CORY</name>
<dbReference type="AlphaFoldDB" id="A0AAP6XMR9"/>
<dbReference type="Proteomes" id="UP000683520">
    <property type="component" value="Chromosome"/>
</dbReference>
<dbReference type="Proteomes" id="UP000591626">
    <property type="component" value="Unassembled WGS sequence"/>
</dbReference>
<evidence type="ECO:0000313" key="4">
    <source>
        <dbReference type="Proteomes" id="UP000683520"/>
    </source>
</evidence>
<proteinExistence type="predicted"/>
<reference evidence="1 3" key="1">
    <citation type="submission" date="2020-03" db="EMBL/GenBank/DDBJ databases">
        <title>Draft genome sequences of bacterial isolates from the female urobiome.</title>
        <authorList>
            <person name="Miller-Ensminger T."/>
            <person name="Wolfe A.J."/>
            <person name="Putonti C."/>
        </authorList>
    </citation>
    <scope>NUCLEOTIDE SEQUENCE [LARGE SCALE GENOMIC DNA]</scope>
    <source>
        <strain evidence="1 3">UMB8490</strain>
    </source>
</reference>
<dbReference type="GeneID" id="92749356"/>
<keyword evidence="4" id="KW-1185">Reference proteome</keyword>
<evidence type="ECO:0000313" key="1">
    <source>
        <dbReference type="EMBL" id="NJJ04974.1"/>
    </source>
</evidence>
<dbReference type="RefSeq" id="WP_167594476.1">
    <property type="nucleotide sequence ID" value="NZ_CP047198.1"/>
</dbReference>
<evidence type="ECO:0000313" key="2">
    <source>
        <dbReference type="EMBL" id="QXB19259.1"/>
    </source>
</evidence>
<organism evidence="1 3">
    <name type="scientific">Corynebacterium coyleae</name>
    <dbReference type="NCBI Taxonomy" id="53374"/>
    <lineage>
        <taxon>Bacteria</taxon>
        <taxon>Bacillati</taxon>
        <taxon>Actinomycetota</taxon>
        <taxon>Actinomycetes</taxon>
        <taxon>Mycobacteriales</taxon>
        <taxon>Corynebacteriaceae</taxon>
        <taxon>Corynebacterium</taxon>
    </lineage>
</organism>
<sequence length="48" mass="5045">MDLGALVEPLMGFFSQGIGKAIADALTLIYNLLYPANAPAATPVEIPR</sequence>
<protein>
    <submittedName>
        <fullName evidence="1">Uncharacterized protein</fullName>
    </submittedName>
</protein>
<accession>A0AAP6XMR9</accession>
<evidence type="ECO:0000313" key="3">
    <source>
        <dbReference type="Proteomes" id="UP000591626"/>
    </source>
</evidence>
<dbReference type="EMBL" id="JAAUVV010000036">
    <property type="protein sequence ID" value="NJJ04974.1"/>
    <property type="molecule type" value="Genomic_DNA"/>
</dbReference>
<dbReference type="EMBL" id="CP077302">
    <property type="protein sequence ID" value="QXB19259.1"/>
    <property type="molecule type" value="Genomic_DNA"/>
</dbReference>